<gene>
    <name evidence="1" type="ORF">D5F11_007175</name>
</gene>
<reference evidence="1 2" key="1">
    <citation type="submission" date="2018-12" db="EMBL/GenBank/DDBJ databases">
        <authorList>
            <person name="Sun L."/>
            <person name="Chen Z."/>
        </authorList>
    </citation>
    <scope>NUCLEOTIDE SEQUENCE [LARGE SCALE GENOMIC DNA]</scope>
    <source>
        <strain evidence="1 2">LMG 29736</strain>
    </source>
</reference>
<dbReference type="AlphaFoldDB" id="A0A429X9Z7"/>
<dbReference type="RefSeq" id="WP_120117548.1">
    <property type="nucleotide sequence ID" value="NZ_QYTW02000005.1"/>
</dbReference>
<dbReference type="EMBL" id="QYTW02000005">
    <property type="protein sequence ID" value="RST60230.1"/>
    <property type="molecule type" value="Genomic_DNA"/>
</dbReference>
<sequence length="320" mass="37389">MKSEDWDSLSDADKLKDIKTRFQGHKDKISRCKKRLENDLYIAEGTYFLLNNFRDDFSDKLILNFGRIQEIEDPPDYESLTSALEIESKHLGGNLVGFAQEAKFELFISAEALEKNPDLLFYFTALLRIKTGENFVVSFGASKSWSTIMGVENSTISIIVNEEVDKVWKFGKSNHITLEDIQWVNDKMDIFRELCQNEHFSTAIESYTTFNHISNLRMATALIWAGIESLFEVNQEITFRLSTIIASFLYERGNERYEFYRKLRKMYGFRSRAVHGSKIKTEQVYEHLDNTKDIFRAILTRIVNDGKLYSREEFEKSIFI</sequence>
<dbReference type="OrthoDB" id="7060812at2"/>
<name>A0A429X9Z7_SIMTE</name>
<proteinExistence type="predicted"/>
<protein>
    <submittedName>
        <fullName evidence="1">Uncharacterized protein</fullName>
    </submittedName>
</protein>
<dbReference type="Proteomes" id="UP000287296">
    <property type="component" value="Unassembled WGS sequence"/>
</dbReference>
<evidence type="ECO:0000313" key="1">
    <source>
        <dbReference type="EMBL" id="RST60230.1"/>
    </source>
</evidence>
<accession>A0A429X9Z7</accession>
<organism evidence="1 2">
    <name type="scientific">Siminovitchia terrae</name>
    <name type="common">Bacillus terrae</name>
    <dbReference type="NCBI Taxonomy" id="1914933"/>
    <lineage>
        <taxon>Bacteria</taxon>
        <taxon>Bacillati</taxon>
        <taxon>Bacillota</taxon>
        <taxon>Bacilli</taxon>
        <taxon>Bacillales</taxon>
        <taxon>Bacillaceae</taxon>
        <taxon>Siminovitchia</taxon>
    </lineage>
</organism>
<evidence type="ECO:0000313" key="2">
    <source>
        <dbReference type="Proteomes" id="UP000287296"/>
    </source>
</evidence>
<comment type="caution">
    <text evidence="1">The sequence shown here is derived from an EMBL/GenBank/DDBJ whole genome shotgun (WGS) entry which is preliminary data.</text>
</comment>